<keyword evidence="2" id="KW-1185">Reference proteome</keyword>
<evidence type="ECO:0000313" key="1">
    <source>
        <dbReference type="EMBL" id="CAI0456749.1"/>
    </source>
</evidence>
<gene>
    <name evidence="1" type="ORF">LITE_LOCUS32878</name>
</gene>
<dbReference type="AlphaFoldDB" id="A0AAV0NDQ3"/>
<organism evidence="1 2">
    <name type="scientific">Linum tenue</name>
    <dbReference type="NCBI Taxonomy" id="586396"/>
    <lineage>
        <taxon>Eukaryota</taxon>
        <taxon>Viridiplantae</taxon>
        <taxon>Streptophyta</taxon>
        <taxon>Embryophyta</taxon>
        <taxon>Tracheophyta</taxon>
        <taxon>Spermatophyta</taxon>
        <taxon>Magnoliopsida</taxon>
        <taxon>eudicotyledons</taxon>
        <taxon>Gunneridae</taxon>
        <taxon>Pentapetalae</taxon>
        <taxon>rosids</taxon>
        <taxon>fabids</taxon>
        <taxon>Malpighiales</taxon>
        <taxon>Linaceae</taxon>
        <taxon>Linum</taxon>
    </lineage>
</organism>
<dbReference type="EMBL" id="CAMGYJ010000008">
    <property type="protein sequence ID" value="CAI0456749.1"/>
    <property type="molecule type" value="Genomic_DNA"/>
</dbReference>
<dbReference type="Proteomes" id="UP001154282">
    <property type="component" value="Unassembled WGS sequence"/>
</dbReference>
<reference evidence="1" key="1">
    <citation type="submission" date="2022-08" db="EMBL/GenBank/DDBJ databases">
        <authorList>
            <person name="Gutierrez-Valencia J."/>
        </authorList>
    </citation>
    <scope>NUCLEOTIDE SEQUENCE</scope>
</reference>
<accession>A0AAV0NDQ3</accession>
<evidence type="ECO:0000313" key="2">
    <source>
        <dbReference type="Proteomes" id="UP001154282"/>
    </source>
</evidence>
<name>A0AAV0NDQ3_9ROSI</name>
<protein>
    <submittedName>
        <fullName evidence="1">Uncharacterized protein</fullName>
    </submittedName>
</protein>
<proteinExistence type="predicted"/>
<comment type="caution">
    <text evidence="1">The sequence shown here is derived from an EMBL/GenBank/DDBJ whole genome shotgun (WGS) entry which is preliminary data.</text>
</comment>
<sequence>MSKLLCFPSPSSNLFSLCLILNNRKSSFLVLARETYTDLVVLHSPPNRLSSFRLLAWIVLPQGRNHRRVGREKQARGGVYFSDLEHLLRPLTLCTRLFWNTAPRWSSSG</sequence>